<accession>A0A0R1YFY6</accession>
<reference evidence="2 3" key="1">
    <citation type="journal article" date="2015" name="Genome Announc.">
        <title>Expanding the biotechnology potential of lactobacilli through comparative genomics of 213 strains and associated genera.</title>
        <authorList>
            <person name="Sun Z."/>
            <person name="Harris H.M."/>
            <person name="McCann A."/>
            <person name="Guo C."/>
            <person name="Argimon S."/>
            <person name="Zhang W."/>
            <person name="Yang X."/>
            <person name="Jeffery I.B."/>
            <person name="Cooney J.C."/>
            <person name="Kagawa T.F."/>
            <person name="Liu W."/>
            <person name="Song Y."/>
            <person name="Salvetti E."/>
            <person name="Wrobel A."/>
            <person name="Rasinkangas P."/>
            <person name="Parkhill J."/>
            <person name="Rea M.C."/>
            <person name="O'Sullivan O."/>
            <person name="Ritari J."/>
            <person name="Douillard F.P."/>
            <person name="Paul Ross R."/>
            <person name="Yang R."/>
            <person name="Briner A.E."/>
            <person name="Felis G.E."/>
            <person name="de Vos W.M."/>
            <person name="Barrangou R."/>
            <person name="Klaenhammer T.R."/>
            <person name="Caufield P.W."/>
            <person name="Cui Y."/>
            <person name="Zhang H."/>
            <person name="O'Toole P.W."/>
        </authorList>
    </citation>
    <scope>NUCLEOTIDE SEQUENCE [LARGE SCALE GENOMIC DNA]</scope>
    <source>
        <strain evidence="2 3">DSM 5661</strain>
    </source>
</reference>
<dbReference type="eggNOG" id="ENOG5030AB2">
    <property type="taxonomic scope" value="Bacteria"/>
</dbReference>
<feature type="transmembrane region" description="Helical" evidence="1">
    <location>
        <begin position="103"/>
        <end position="122"/>
    </location>
</feature>
<keyword evidence="1" id="KW-1133">Transmembrane helix</keyword>
<evidence type="ECO:0000256" key="1">
    <source>
        <dbReference type="SAM" id="Phobius"/>
    </source>
</evidence>
<organism evidence="2 3">
    <name type="scientific">Lactobacillus hamsteri DSM 5661 = JCM 6256</name>
    <dbReference type="NCBI Taxonomy" id="1423754"/>
    <lineage>
        <taxon>Bacteria</taxon>
        <taxon>Bacillati</taxon>
        <taxon>Bacillota</taxon>
        <taxon>Bacilli</taxon>
        <taxon>Lactobacillales</taxon>
        <taxon>Lactobacillaceae</taxon>
        <taxon>Lactobacillus</taxon>
    </lineage>
</organism>
<name>A0A0R1YFY6_9LACO</name>
<dbReference type="OrthoDB" id="2314051at2"/>
<protein>
    <submittedName>
        <fullName evidence="2">Uncharacterized protein</fullName>
    </submittedName>
</protein>
<dbReference type="Proteomes" id="UP000051223">
    <property type="component" value="Unassembled WGS sequence"/>
</dbReference>
<feature type="transmembrane region" description="Helical" evidence="1">
    <location>
        <begin position="28"/>
        <end position="49"/>
    </location>
</feature>
<evidence type="ECO:0000313" key="2">
    <source>
        <dbReference type="EMBL" id="KRM41213.1"/>
    </source>
</evidence>
<gene>
    <name evidence="2" type="ORF">FC39_GL001224</name>
</gene>
<evidence type="ECO:0000313" key="3">
    <source>
        <dbReference type="Proteomes" id="UP000051223"/>
    </source>
</evidence>
<sequence>MRRLRLFAQKIESIPFIKKLNQYKFMPVIWWSILVAVLPYICSICHVPAVWRIGLLFIIVNSVISYHVGKLILILKLKRWWLLCLPILFCLAILPKFANYNLVFGLIYLIFELFGLMYKNIYR</sequence>
<feature type="transmembrane region" description="Helical" evidence="1">
    <location>
        <begin position="55"/>
        <end position="73"/>
    </location>
</feature>
<keyword evidence="1" id="KW-0812">Transmembrane</keyword>
<dbReference type="STRING" id="1423754.FC39_GL001224"/>
<comment type="caution">
    <text evidence="2">The sequence shown here is derived from an EMBL/GenBank/DDBJ whole genome shotgun (WGS) entry which is preliminary data.</text>
</comment>
<feature type="transmembrane region" description="Helical" evidence="1">
    <location>
        <begin position="80"/>
        <end position="97"/>
    </location>
</feature>
<keyword evidence="1" id="KW-0472">Membrane</keyword>
<proteinExistence type="predicted"/>
<dbReference type="EMBL" id="AZGI01000002">
    <property type="protein sequence ID" value="KRM41213.1"/>
    <property type="molecule type" value="Genomic_DNA"/>
</dbReference>
<keyword evidence="3" id="KW-1185">Reference proteome</keyword>
<dbReference type="AlphaFoldDB" id="A0A0R1YFY6"/>
<dbReference type="RefSeq" id="WP_025081139.1">
    <property type="nucleotide sequence ID" value="NZ_AZGI01000002.1"/>
</dbReference>
<dbReference type="PATRIC" id="fig|1423754.3.peg.1261"/>